<evidence type="ECO:0000256" key="1">
    <source>
        <dbReference type="SAM" id="MobiDB-lite"/>
    </source>
</evidence>
<feature type="region of interest" description="Disordered" evidence="1">
    <location>
        <begin position="1"/>
        <end position="22"/>
    </location>
</feature>
<dbReference type="EMBL" id="BSTJ01000022">
    <property type="protein sequence ID" value="GLY81775.1"/>
    <property type="molecule type" value="Genomic_DNA"/>
</dbReference>
<dbReference type="RefSeq" id="WP_285636661.1">
    <property type="nucleotide sequence ID" value="NZ_BSTJ01000022.1"/>
</dbReference>
<accession>A0A9W6RXP1</accession>
<dbReference type="InterPro" id="IPR012939">
    <property type="entry name" value="Glyco_hydro_92"/>
</dbReference>
<gene>
    <name evidence="3" type="ORF">Airi01_100420</name>
</gene>
<dbReference type="Gene3D" id="1.20.1610.10">
    <property type="entry name" value="alpha-1,2-mannosidases domains"/>
    <property type="match status" value="1"/>
</dbReference>
<sequence length="92" mass="10094">MVKGANRVGEDKATGYTERPGNADYLRLGYVPGDPATTLEYGLADFGIAQLAQRLGDNGTSQAFMKRSHVWETIYNPVNDWIQPRFGSNGAE</sequence>
<reference evidence="3" key="1">
    <citation type="submission" date="2023-03" db="EMBL/GenBank/DDBJ databases">
        <title>Actinoallomurus iriomotensis NBRC 103681.</title>
        <authorList>
            <person name="Ichikawa N."/>
            <person name="Sato H."/>
            <person name="Tonouchi N."/>
        </authorList>
    </citation>
    <scope>NUCLEOTIDE SEQUENCE</scope>
    <source>
        <strain evidence="3">NBRC 103681</strain>
    </source>
</reference>
<proteinExistence type="predicted"/>
<protein>
    <recommendedName>
        <fullName evidence="2">Glycosyl hydrolase family 92 domain-containing protein</fullName>
    </recommendedName>
</protein>
<name>A0A9W6RXP1_9ACTN</name>
<evidence type="ECO:0000313" key="4">
    <source>
        <dbReference type="Proteomes" id="UP001165135"/>
    </source>
</evidence>
<feature type="domain" description="Glycosyl hydrolase family 92" evidence="2">
    <location>
        <begin position="1"/>
        <end position="86"/>
    </location>
</feature>
<organism evidence="3 4">
    <name type="scientific">Actinoallomurus iriomotensis</name>
    <dbReference type="NCBI Taxonomy" id="478107"/>
    <lineage>
        <taxon>Bacteria</taxon>
        <taxon>Bacillati</taxon>
        <taxon>Actinomycetota</taxon>
        <taxon>Actinomycetes</taxon>
        <taxon>Streptosporangiales</taxon>
        <taxon>Thermomonosporaceae</taxon>
        <taxon>Actinoallomurus</taxon>
    </lineage>
</organism>
<dbReference type="Proteomes" id="UP001165135">
    <property type="component" value="Unassembled WGS sequence"/>
</dbReference>
<dbReference type="AlphaFoldDB" id="A0A9W6RXP1"/>
<dbReference type="Gene3D" id="1.20.1050.60">
    <property type="entry name" value="alpha-1,2-mannosidase"/>
    <property type="match status" value="1"/>
</dbReference>
<evidence type="ECO:0000259" key="2">
    <source>
        <dbReference type="Pfam" id="PF07971"/>
    </source>
</evidence>
<dbReference type="Pfam" id="PF07971">
    <property type="entry name" value="Glyco_hydro_92"/>
    <property type="match status" value="1"/>
</dbReference>
<evidence type="ECO:0000313" key="3">
    <source>
        <dbReference type="EMBL" id="GLY81775.1"/>
    </source>
</evidence>
<comment type="caution">
    <text evidence="3">The sequence shown here is derived from an EMBL/GenBank/DDBJ whole genome shotgun (WGS) entry which is preliminary data.</text>
</comment>